<evidence type="ECO:0000313" key="2">
    <source>
        <dbReference type="EMBL" id="KAK9106010.1"/>
    </source>
</evidence>
<feature type="region of interest" description="Disordered" evidence="1">
    <location>
        <begin position="1"/>
        <end position="24"/>
    </location>
</feature>
<feature type="compositionally biased region" description="Polar residues" evidence="1">
    <location>
        <begin position="1"/>
        <end position="12"/>
    </location>
</feature>
<dbReference type="Proteomes" id="UP001419268">
    <property type="component" value="Unassembled WGS sequence"/>
</dbReference>
<gene>
    <name evidence="2" type="ORF">Scep_022854</name>
</gene>
<reference evidence="2 3" key="1">
    <citation type="submission" date="2024-01" db="EMBL/GenBank/DDBJ databases">
        <title>Genome assemblies of Stephania.</title>
        <authorList>
            <person name="Yang L."/>
        </authorList>
    </citation>
    <scope>NUCLEOTIDE SEQUENCE [LARGE SCALE GENOMIC DNA]</scope>
    <source>
        <strain evidence="2">JXDWG</strain>
        <tissue evidence="2">Leaf</tissue>
    </source>
</reference>
<comment type="caution">
    <text evidence="2">The sequence shown here is derived from an EMBL/GenBank/DDBJ whole genome shotgun (WGS) entry which is preliminary data.</text>
</comment>
<name>A0AAP0F8Q2_9MAGN</name>
<dbReference type="EMBL" id="JBBNAG010000009">
    <property type="protein sequence ID" value="KAK9106010.1"/>
    <property type="molecule type" value="Genomic_DNA"/>
</dbReference>
<accession>A0AAP0F8Q2</accession>
<dbReference type="AlphaFoldDB" id="A0AAP0F8Q2"/>
<sequence length="55" mass="6105">MVRRASSAQAMQQKDGGGDRMAGELAGGMRRWSITAALARMVGRRWLSSWRGERP</sequence>
<proteinExistence type="predicted"/>
<protein>
    <submittedName>
        <fullName evidence="2">Uncharacterized protein</fullName>
    </submittedName>
</protein>
<evidence type="ECO:0000313" key="3">
    <source>
        <dbReference type="Proteomes" id="UP001419268"/>
    </source>
</evidence>
<organism evidence="2 3">
    <name type="scientific">Stephania cephalantha</name>
    <dbReference type="NCBI Taxonomy" id="152367"/>
    <lineage>
        <taxon>Eukaryota</taxon>
        <taxon>Viridiplantae</taxon>
        <taxon>Streptophyta</taxon>
        <taxon>Embryophyta</taxon>
        <taxon>Tracheophyta</taxon>
        <taxon>Spermatophyta</taxon>
        <taxon>Magnoliopsida</taxon>
        <taxon>Ranunculales</taxon>
        <taxon>Menispermaceae</taxon>
        <taxon>Menispermoideae</taxon>
        <taxon>Cissampelideae</taxon>
        <taxon>Stephania</taxon>
    </lineage>
</organism>
<keyword evidence="3" id="KW-1185">Reference proteome</keyword>
<evidence type="ECO:0000256" key="1">
    <source>
        <dbReference type="SAM" id="MobiDB-lite"/>
    </source>
</evidence>